<reference evidence="1 2" key="1">
    <citation type="submission" date="2019-08" db="EMBL/GenBank/DDBJ databases">
        <title>Genome of Psychroserpens burtonensis ACAM 167.</title>
        <authorList>
            <person name="Bowman J.P."/>
        </authorList>
    </citation>
    <scope>NUCLEOTIDE SEQUENCE [LARGE SCALE GENOMIC DNA]</scope>
    <source>
        <strain evidence="1 2">ACAM 167</strain>
    </source>
</reference>
<dbReference type="RefSeq" id="WP_147231347.1">
    <property type="nucleotide sequence ID" value="NZ_VOSB01000007.1"/>
</dbReference>
<accession>A0A5C7B8Z1</accession>
<protein>
    <submittedName>
        <fullName evidence="1">Uncharacterized protein</fullName>
    </submittedName>
</protein>
<evidence type="ECO:0000313" key="1">
    <source>
        <dbReference type="EMBL" id="TXE18588.1"/>
    </source>
</evidence>
<sequence>MITKTDKKILKIHLKNDYVKDVLKNLLNKGVVSRNNQAYSQSMIRSVFNGITTNDEIETAMLEEYAIRKQVFEIKESAKNKILSS</sequence>
<dbReference type="Proteomes" id="UP000321938">
    <property type="component" value="Unassembled WGS sequence"/>
</dbReference>
<dbReference type="EMBL" id="VOSB01000007">
    <property type="protein sequence ID" value="TXE18588.1"/>
    <property type="molecule type" value="Genomic_DNA"/>
</dbReference>
<name>A0A5C7B8Z1_9FLAO</name>
<comment type="caution">
    <text evidence="1">The sequence shown here is derived from an EMBL/GenBank/DDBJ whole genome shotgun (WGS) entry which is preliminary data.</text>
</comment>
<organism evidence="1 2">
    <name type="scientific">Psychroserpens burtonensis</name>
    <dbReference type="NCBI Taxonomy" id="49278"/>
    <lineage>
        <taxon>Bacteria</taxon>
        <taxon>Pseudomonadati</taxon>
        <taxon>Bacteroidota</taxon>
        <taxon>Flavobacteriia</taxon>
        <taxon>Flavobacteriales</taxon>
        <taxon>Flavobacteriaceae</taxon>
        <taxon>Psychroserpens</taxon>
    </lineage>
</organism>
<gene>
    <name evidence="1" type="ORF">ES692_05975</name>
</gene>
<dbReference type="OrthoDB" id="1449507at2"/>
<evidence type="ECO:0000313" key="2">
    <source>
        <dbReference type="Proteomes" id="UP000321938"/>
    </source>
</evidence>
<keyword evidence="2" id="KW-1185">Reference proteome</keyword>
<dbReference type="AlphaFoldDB" id="A0A5C7B8Z1"/>
<proteinExistence type="predicted"/>